<accession>A0ABX9N0R7</accession>
<name>A0ABX9N0R7_9BURK</name>
<organism evidence="1 2">
    <name type="scientific">Neopusillimonas maritima</name>
    <dbReference type="NCBI Taxonomy" id="2026239"/>
    <lineage>
        <taxon>Bacteria</taxon>
        <taxon>Pseudomonadati</taxon>
        <taxon>Pseudomonadota</taxon>
        <taxon>Betaproteobacteria</taxon>
        <taxon>Burkholderiales</taxon>
        <taxon>Alcaligenaceae</taxon>
        <taxon>Neopusillimonas</taxon>
    </lineage>
</organism>
<dbReference type="RefSeq" id="WP_119441141.1">
    <property type="nucleotide sequence ID" value="NZ_CP170494.1"/>
</dbReference>
<protein>
    <submittedName>
        <fullName evidence="1">Uncharacterized protein</fullName>
    </submittedName>
</protein>
<proteinExistence type="predicted"/>
<reference evidence="1 2" key="1">
    <citation type="submission" date="2017-08" db="EMBL/GenBank/DDBJ databases">
        <title>Pusillimonas indicus sp. nov., a member of the family Alcaligenaceae isolated from surface seawater.</title>
        <authorList>
            <person name="Li J."/>
        </authorList>
    </citation>
    <scope>NUCLEOTIDE SEQUENCE [LARGE SCALE GENOMIC DNA]</scope>
    <source>
        <strain evidence="1 2">17-4A</strain>
    </source>
</reference>
<evidence type="ECO:0000313" key="2">
    <source>
        <dbReference type="Proteomes" id="UP000266483"/>
    </source>
</evidence>
<evidence type="ECO:0000313" key="1">
    <source>
        <dbReference type="EMBL" id="RII84366.1"/>
    </source>
</evidence>
<comment type="caution">
    <text evidence="1">The sequence shown here is derived from an EMBL/GenBank/DDBJ whole genome shotgun (WGS) entry which is preliminary data.</text>
</comment>
<sequence length="78" mass="8714">MALRIFARPAQPISHAAHTGYQAARLWLANPCPSVSLAQWRENRWQVFCISHTIQNKVRAAFDKGFADALASHISGRV</sequence>
<gene>
    <name evidence="1" type="ORF">CJO09_03905</name>
</gene>
<dbReference type="EMBL" id="NQOU01000001">
    <property type="protein sequence ID" value="RII84366.1"/>
    <property type="molecule type" value="Genomic_DNA"/>
</dbReference>
<keyword evidence="2" id="KW-1185">Reference proteome</keyword>
<dbReference type="Proteomes" id="UP000266483">
    <property type="component" value="Unassembled WGS sequence"/>
</dbReference>